<keyword evidence="2" id="KW-1133">Transmembrane helix</keyword>
<sequence length="194" mass="20840">SGFGYGFSAIQSAPYWPAQSDCDGCFCIIAIAFTTVAVFCAIGYSADHSFSEAVTRLATTTAATAIMTASGPRIPLLLLLHRRRQHRLLVFVRDCPGSANGGFYASAHKGPSRAREGRQPGETRKQGFGDLYCRRGGRLLFRRKTVTQEGSSVQSKGGRGGAVGCACRNARGRHNHPTGSAKVGNNRRELMSQQ</sequence>
<keyword evidence="2" id="KW-0812">Transmembrane</keyword>
<feature type="transmembrane region" description="Helical" evidence="2">
    <location>
        <begin position="57"/>
        <end position="80"/>
    </location>
</feature>
<reference evidence="3" key="1">
    <citation type="submission" date="2016-01" db="EMBL/GenBank/DDBJ databases">
        <title>Reference transcriptome for the parasite Schistocephalus solidus: insights into the molecular evolution of parasitism.</title>
        <authorList>
            <person name="Hebert F.O."/>
            <person name="Grambauer S."/>
            <person name="Barber I."/>
            <person name="Landry C.R."/>
            <person name="Aubin-Horth N."/>
        </authorList>
    </citation>
    <scope>NUCLEOTIDE SEQUENCE</scope>
</reference>
<organism evidence="3">
    <name type="scientific">Schistocephalus solidus</name>
    <name type="common">Tapeworm</name>
    <dbReference type="NCBI Taxonomy" id="70667"/>
    <lineage>
        <taxon>Eukaryota</taxon>
        <taxon>Metazoa</taxon>
        <taxon>Spiralia</taxon>
        <taxon>Lophotrochozoa</taxon>
        <taxon>Platyhelminthes</taxon>
        <taxon>Cestoda</taxon>
        <taxon>Eucestoda</taxon>
        <taxon>Diphyllobothriidea</taxon>
        <taxon>Diphyllobothriidae</taxon>
        <taxon>Schistocephalus</taxon>
    </lineage>
</organism>
<dbReference type="EMBL" id="GEEE01011060">
    <property type="protein sequence ID" value="JAP52165.1"/>
    <property type="molecule type" value="Transcribed_RNA"/>
</dbReference>
<feature type="non-terminal residue" evidence="3">
    <location>
        <position position="1"/>
    </location>
</feature>
<protein>
    <submittedName>
        <fullName evidence="3">Uncharacterized protein</fullName>
    </submittedName>
</protein>
<feature type="region of interest" description="Disordered" evidence="1">
    <location>
        <begin position="168"/>
        <end position="194"/>
    </location>
</feature>
<name>A0A0X3PJQ1_SCHSO</name>
<evidence type="ECO:0000256" key="1">
    <source>
        <dbReference type="SAM" id="MobiDB-lite"/>
    </source>
</evidence>
<dbReference type="AlphaFoldDB" id="A0A0X3PJQ1"/>
<feature type="transmembrane region" description="Helical" evidence="2">
    <location>
        <begin position="25"/>
        <end position="45"/>
    </location>
</feature>
<gene>
    <name evidence="3" type="ORF">TR140278</name>
</gene>
<accession>A0A0X3PJQ1</accession>
<keyword evidence="2" id="KW-0472">Membrane</keyword>
<evidence type="ECO:0000313" key="3">
    <source>
        <dbReference type="EMBL" id="JAP52165.1"/>
    </source>
</evidence>
<proteinExistence type="predicted"/>
<feature type="region of interest" description="Disordered" evidence="1">
    <location>
        <begin position="106"/>
        <end position="129"/>
    </location>
</feature>
<feature type="compositionally biased region" description="Basic and acidic residues" evidence="1">
    <location>
        <begin position="113"/>
        <end position="127"/>
    </location>
</feature>
<evidence type="ECO:0000256" key="2">
    <source>
        <dbReference type="SAM" id="Phobius"/>
    </source>
</evidence>